<dbReference type="InterPro" id="IPR036365">
    <property type="entry name" value="PGBD-like_sf"/>
</dbReference>
<evidence type="ECO:0000313" key="5">
    <source>
        <dbReference type="EMBL" id="MCM4082737.1"/>
    </source>
</evidence>
<evidence type="ECO:0000313" key="6">
    <source>
        <dbReference type="Proteomes" id="UP001523216"/>
    </source>
</evidence>
<dbReference type="PANTHER" id="PTHR32347:SF23">
    <property type="entry name" value="BLL5650 PROTEIN"/>
    <property type="match status" value="1"/>
</dbReference>
<feature type="signal peptide" evidence="3">
    <location>
        <begin position="1"/>
        <end position="23"/>
    </location>
</feature>
<keyword evidence="6" id="KW-1185">Reference proteome</keyword>
<dbReference type="Proteomes" id="UP001523216">
    <property type="component" value="Unassembled WGS sequence"/>
</dbReference>
<organism evidence="5 6">
    <name type="scientific">Paractinoplanes hotanensis</name>
    <dbReference type="NCBI Taxonomy" id="2906497"/>
    <lineage>
        <taxon>Bacteria</taxon>
        <taxon>Bacillati</taxon>
        <taxon>Actinomycetota</taxon>
        <taxon>Actinomycetes</taxon>
        <taxon>Micromonosporales</taxon>
        <taxon>Micromonosporaceae</taxon>
        <taxon>Paractinoplanes</taxon>
    </lineage>
</organism>
<dbReference type="RefSeq" id="WP_251802468.1">
    <property type="nucleotide sequence ID" value="NZ_JAMQOL010000051.1"/>
</dbReference>
<dbReference type="Gene3D" id="2.40.420.20">
    <property type="match status" value="1"/>
</dbReference>
<dbReference type="EMBL" id="JAMQOL010000051">
    <property type="protein sequence ID" value="MCM4082737.1"/>
    <property type="molecule type" value="Genomic_DNA"/>
</dbReference>
<dbReference type="InterPro" id="IPR050465">
    <property type="entry name" value="UPF0194_transport"/>
</dbReference>
<keyword evidence="2" id="KW-0175">Coiled coil</keyword>
<evidence type="ECO:0000259" key="4">
    <source>
        <dbReference type="Pfam" id="PF01471"/>
    </source>
</evidence>
<dbReference type="SUPFAM" id="SSF47090">
    <property type="entry name" value="PGBD-like"/>
    <property type="match status" value="1"/>
</dbReference>
<reference evidence="5 6" key="1">
    <citation type="submission" date="2022-06" db="EMBL/GenBank/DDBJ databases">
        <title>Actinoplanes abujensis sp. nov., isolated from Nigerian arid soil.</title>
        <authorList>
            <person name="Ding P."/>
        </authorList>
    </citation>
    <scope>NUCLEOTIDE SEQUENCE [LARGE SCALE GENOMIC DNA]</scope>
    <source>
        <strain evidence="6">TRM88002</strain>
    </source>
</reference>
<evidence type="ECO:0000256" key="3">
    <source>
        <dbReference type="SAM" id="SignalP"/>
    </source>
</evidence>
<comment type="caution">
    <text evidence="5">The sequence shown here is derived from an EMBL/GenBank/DDBJ whole genome shotgun (WGS) entry which is preliminary data.</text>
</comment>
<keyword evidence="3" id="KW-0732">Signal</keyword>
<accession>A0ABT0Y9L2</accession>
<dbReference type="PANTHER" id="PTHR32347">
    <property type="entry name" value="EFFLUX SYSTEM COMPONENT YKNX-RELATED"/>
    <property type="match status" value="1"/>
</dbReference>
<dbReference type="InterPro" id="IPR002477">
    <property type="entry name" value="Peptidoglycan-bd-like"/>
</dbReference>
<protein>
    <submittedName>
        <fullName evidence="5">Peptidoglycan-binding protein</fullName>
    </submittedName>
</protein>
<evidence type="ECO:0000256" key="2">
    <source>
        <dbReference type="ARBA" id="ARBA00023054"/>
    </source>
</evidence>
<gene>
    <name evidence="5" type="ORF">LXN57_34735</name>
</gene>
<sequence>MRRRIIAGATAAAAVLVAAPVVAFRSRGGPADSPPPPAGATATVRRETLSGSVTVDGKLGYGEQVPIIAKAPGTVTWLPRVGDTIDPGEPVLRADNLPVVLLDGVLPMYRELRPGAEGPDVALLERNLRDLGYAGFTVDDEYTGLTARAVRRWQKHLGREETGVVDPSWLVVADGAIRVAALPVRPGAAATGEVLEYTGAESVVTVDVEADGAGWARPGVKVTITLPDGKRTPGAVASIGAKASPPESGEEPTIPVTVALTSTAALGKLREGPVTATYVSEQRRNVLTVPVAALVALAEGGYGVEVVEGGARRFVAVEVGLFAGGKVEVRGGGLAAGTTVGMPT</sequence>
<evidence type="ECO:0000256" key="1">
    <source>
        <dbReference type="ARBA" id="ARBA00004196"/>
    </source>
</evidence>
<comment type="subcellular location">
    <subcellularLocation>
        <location evidence="1">Cell envelope</location>
    </subcellularLocation>
</comment>
<name>A0ABT0Y9L2_9ACTN</name>
<dbReference type="Gene3D" id="1.10.101.10">
    <property type="entry name" value="PGBD-like superfamily/PGBD"/>
    <property type="match status" value="1"/>
</dbReference>
<feature type="domain" description="Peptidoglycan binding-like" evidence="4">
    <location>
        <begin position="118"/>
        <end position="168"/>
    </location>
</feature>
<proteinExistence type="predicted"/>
<dbReference type="Pfam" id="PF01471">
    <property type="entry name" value="PG_binding_1"/>
    <property type="match status" value="1"/>
</dbReference>
<feature type="chain" id="PRO_5045091487" evidence="3">
    <location>
        <begin position="24"/>
        <end position="344"/>
    </location>
</feature>
<dbReference type="InterPro" id="IPR036366">
    <property type="entry name" value="PGBDSf"/>
</dbReference>